<reference evidence="2" key="1">
    <citation type="submission" date="2014-03" db="EMBL/GenBank/DDBJ databases">
        <title>The sialotranscriptome of Amblyomma triste, Amblyomma parvum and Amblyomma cajennense ticks, uncovered by 454-based RNA-seq.</title>
        <authorList>
            <person name="Garcia G.R."/>
            <person name="Gardinassi L.G."/>
            <person name="Ribeiro J.M."/>
            <person name="Anatriello E."/>
            <person name="Ferreira B.R."/>
            <person name="Moreira H.N."/>
            <person name="Mafra C."/>
            <person name="Olegario M.M."/>
            <person name="Szabo P.J."/>
            <person name="Miranda-Santos I.K."/>
            <person name="Maruyama S.R."/>
        </authorList>
    </citation>
    <scope>NUCLEOTIDE SEQUENCE</scope>
    <source>
        <strain evidence="2">Uberlandia</strain>
        <tissue evidence="2">Salivary glands</tissue>
    </source>
</reference>
<keyword evidence="1" id="KW-0472">Membrane</keyword>
<feature type="non-terminal residue" evidence="2">
    <location>
        <position position="1"/>
    </location>
</feature>
<name>A0A023FDE9_AMBCJ</name>
<feature type="transmembrane region" description="Helical" evidence="1">
    <location>
        <begin position="30"/>
        <end position="54"/>
    </location>
</feature>
<sequence length="203" mass="22212">AGDQIRPEHYLRTPEESKKPEHTFADLRGFYIAEMTSCVALTLLSSMIILIGLIPAGMGRPHNNEDQRVDLGCEELQTKIAHVIYYRKCRCNGENLPTGTKCLKTERGPDNEESGRQGTCDNGDCVLRNVTRGCKEIRPIPPGSPPPYGCAFFCDSAKGLYEFFPVGTVCKHRKGPTEYVNGTCQNSGDAVICSENAPVAPAC</sequence>
<accession>A0A023FDE9</accession>
<evidence type="ECO:0000313" key="2">
    <source>
        <dbReference type="EMBL" id="JAC19492.1"/>
    </source>
</evidence>
<proteinExistence type="evidence at transcript level"/>
<keyword evidence="1" id="KW-1133">Transmembrane helix</keyword>
<protein>
    <submittedName>
        <fullName evidence="2">Uncharacterized protein</fullName>
    </submittedName>
</protein>
<evidence type="ECO:0000256" key="1">
    <source>
        <dbReference type="SAM" id="Phobius"/>
    </source>
</evidence>
<organism evidence="2">
    <name type="scientific">Amblyomma cajennense</name>
    <name type="common">Cayenne tick</name>
    <name type="synonym">Acarus cajennensis</name>
    <dbReference type="NCBI Taxonomy" id="34607"/>
    <lineage>
        <taxon>Eukaryota</taxon>
        <taxon>Metazoa</taxon>
        <taxon>Ecdysozoa</taxon>
        <taxon>Arthropoda</taxon>
        <taxon>Chelicerata</taxon>
        <taxon>Arachnida</taxon>
        <taxon>Acari</taxon>
        <taxon>Parasitiformes</taxon>
        <taxon>Ixodida</taxon>
        <taxon>Ixodoidea</taxon>
        <taxon>Ixodidae</taxon>
        <taxon>Amblyomminae</taxon>
        <taxon>Amblyomma</taxon>
    </lineage>
</organism>
<keyword evidence="1" id="KW-0812">Transmembrane</keyword>
<dbReference type="EMBL" id="GBBK01004990">
    <property type="protein sequence ID" value="JAC19492.1"/>
    <property type="molecule type" value="mRNA"/>
</dbReference>
<dbReference type="AlphaFoldDB" id="A0A023FDE9"/>